<sequence>MTTTPSHLPAVCGGEVQLFVLSLPLAMTAHVSRQYPRESSLVSVSISALTCMNRWMRGETDYRRADEPTQLAER</sequence>
<accession>A0A8K0EVJ4</accession>
<organism evidence="1 2">
    <name type="scientific">Branchiostoma lanceolatum</name>
    <name type="common">Common lancelet</name>
    <name type="synonym">Amphioxus lanceolatum</name>
    <dbReference type="NCBI Taxonomy" id="7740"/>
    <lineage>
        <taxon>Eukaryota</taxon>
        <taxon>Metazoa</taxon>
        <taxon>Chordata</taxon>
        <taxon>Cephalochordata</taxon>
        <taxon>Leptocardii</taxon>
        <taxon>Amphioxiformes</taxon>
        <taxon>Branchiostomatidae</taxon>
        <taxon>Branchiostoma</taxon>
    </lineage>
</organism>
<dbReference type="AlphaFoldDB" id="A0A8K0EVJ4"/>
<name>A0A8K0EVJ4_BRALA</name>
<dbReference type="Proteomes" id="UP000838412">
    <property type="component" value="Chromosome 7"/>
</dbReference>
<evidence type="ECO:0000313" key="1">
    <source>
        <dbReference type="EMBL" id="CAH1270442.1"/>
    </source>
</evidence>
<dbReference type="EMBL" id="OV696692">
    <property type="protein sequence ID" value="CAH1270442.1"/>
    <property type="molecule type" value="Genomic_DNA"/>
</dbReference>
<reference evidence="1" key="1">
    <citation type="submission" date="2022-01" db="EMBL/GenBank/DDBJ databases">
        <authorList>
            <person name="Braso-Vives M."/>
        </authorList>
    </citation>
    <scope>NUCLEOTIDE SEQUENCE</scope>
</reference>
<proteinExistence type="predicted"/>
<evidence type="ECO:0000313" key="2">
    <source>
        <dbReference type="Proteomes" id="UP000838412"/>
    </source>
</evidence>
<gene>
    <name evidence="1" type="primary">Hypp4336</name>
    <name evidence="1" type="ORF">BLAG_LOCUS22727</name>
</gene>
<protein>
    <submittedName>
        <fullName evidence="1">Hypp4336 protein</fullName>
    </submittedName>
</protein>
<keyword evidence="2" id="KW-1185">Reference proteome</keyword>